<dbReference type="Gene3D" id="3.40.50.1820">
    <property type="entry name" value="alpha/beta hydrolase"/>
    <property type="match status" value="1"/>
</dbReference>
<gene>
    <name evidence="4" type="ORF">D5018_08360</name>
</gene>
<dbReference type="PANTHER" id="PTHR11005">
    <property type="entry name" value="LYSOSOMAL ACID LIPASE-RELATED"/>
    <property type="match status" value="1"/>
</dbReference>
<name>A0A3L8PY01_9GAMM</name>
<evidence type="ECO:0000256" key="1">
    <source>
        <dbReference type="ARBA" id="ARBA00022963"/>
    </source>
</evidence>
<keyword evidence="4" id="KW-0378">Hydrolase</keyword>
<proteinExistence type="predicted"/>
<sequence length="302" mass="34064">MEIQQESIFYPYKEGHLHLRKIAPVGGKPHLTPFFMLHGSISNGRVFYTKSGKGLACSLAKEGYKVYVLDMPGRGLSTPKIARGVNPSQTEVIREVIPSIQAFILEANPLADKVHWLAHSWGGVLMAATMLRYSELQSQVASFVTFGTKRRVSVKNVHRTVMLDLVWKRLSIPLMKLKGYFPAAGLGIGMDNESFLSLTQTFPWLDGDWVDPEDGFDYGAKLSNANLPPAWFFAAKNDAVLGNPKDVKFTFDELQFKQGQFLILSKHNGNRQDYDHANMLTHADAEYDHFIELKQWYKGLKI</sequence>
<dbReference type="Proteomes" id="UP000281474">
    <property type="component" value="Unassembled WGS sequence"/>
</dbReference>
<dbReference type="GO" id="GO:0016042">
    <property type="term" value="P:lipid catabolic process"/>
    <property type="evidence" value="ECO:0007669"/>
    <property type="project" value="UniProtKB-KW"/>
</dbReference>
<dbReference type="AlphaFoldDB" id="A0A3L8PY01"/>
<dbReference type="Pfam" id="PF00561">
    <property type="entry name" value="Abhydrolase_1"/>
    <property type="match status" value="1"/>
</dbReference>
<dbReference type="RefSeq" id="WP_121838599.1">
    <property type="nucleotide sequence ID" value="NZ_ML014769.1"/>
</dbReference>
<dbReference type="EMBL" id="QZEI01000020">
    <property type="protein sequence ID" value="RLV60180.1"/>
    <property type="molecule type" value="Genomic_DNA"/>
</dbReference>
<dbReference type="SUPFAM" id="SSF53474">
    <property type="entry name" value="alpha/beta-Hydrolases"/>
    <property type="match status" value="1"/>
</dbReference>
<accession>A0A3L8PY01</accession>
<keyword evidence="1" id="KW-0442">Lipid degradation</keyword>
<dbReference type="OrthoDB" id="5758827at2"/>
<comment type="caution">
    <text evidence="4">The sequence shown here is derived from an EMBL/GenBank/DDBJ whole genome shotgun (WGS) entry which is preliminary data.</text>
</comment>
<protein>
    <submittedName>
        <fullName evidence="4">Alpha/beta fold hydrolase</fullName>
    </submittedName>
</protein>
<reference evidence="4 5" key="1">
    <citation type="submission" date="2018-09" db="EMBL/GenBank/DDBJ databases">
        <title>Phylogeny of the Shewanellaceae, and recommendation for two new genera, Pseudoshewanella and Parashewanella.</title>
        <authorList>
            <person name="Wang G."/>
        </authorList>
    </citation>
    <scope>NUCLEOTIDE SEQUENCE [LARGE SCALE GENOMIC DNA]</scope>
    <source>
        <strain evidence="4 5">C51</strain>
    </source>
</reference>
<keyword evidence="5" id="KW-1185">Reference proteome</keyword>
<organism evidence="4 5">
    <name type="scientific">Parashewanella curva</name>
    <dbReference type="NCBI Taxonomy" id="2338552"/>
    <lineage>
        <taxon>Bacteria</taxon>
        <taxon>Pseudomonadati</taxon>
        <taxon>Pseudomonadota</taxon>
        <taxon>Gammaproteobacteria</taxon>
        <taxon>Alteromonadales</taxon>
        <taxon>Shewanellaceae</taxon>
        <taxon>Parashewanella</taxon>
    </lineage>
</organism>
<evidence type="ECO:0000256" key="2">
    <source>
        <dbReference type="ARBA" id="ARBA00023098"/>
    </source>
</evidence>
<keyword evidence="2" id="KW-0443">Lipid metabolism</keyword>
<dbReference type="InterPro" id="IPR029058">
    <property type="entry name" value="AB_hydrolase_fold"/>
</dbReference>
<dbReference type="GO" id="GO:0016787">
    <property type="term" value="F:hydrolase activity"/>
    <property type="evidence" value="ECO:0007669"/>
    <property type="project" value="UniProtKB-KW"/>
</dbReference>
<feature type="domain" description="AB hydrolase-1" evidence="3">
    <location>
        <begin position="33"/>
        <end position="159"/>
    </location>
</feature>
<evidence type="ECO:0000259" key="3">
    <source>
        <dbReference type="Pfam" id="PF00561"/>
    </source>
</evidence>
<evidence type="ECO:0000313" key="4">
    <source>
        <dbReference type="EMBL" id="RLV60180.1"/>
    </source>
</evidence>
<dbReference type="InterPro" id="IPR000073">
    <property type="entry name" value="AB_hydrolase_1"/>
</dbReference>
<evidence type="ECO:0000313" key="5">
    <source>
        <dbReference type="Proteomes" id="UP000281474"/>
    </source>
</evidence>